<proteinExistence type="predicted"/>
<dbReference type="AlphaFoldDB" id="A0AAN8WTH5"/>
<gene>
    <name evidence="2" type="ORF">SK128_006744</name>
</gene>
<evidence type="ECO:0000313" key="2">
    <source>
        <dbReference type="EMBL" id="KAK7070742.1"/>
    </source>
</evidence>
<dbReference type="EMBL" id="JAXCGZ010015249">
    <property type="protein sequence ID" value="KAK7070742.1"/>
    <property type="molecule type" value="Genomic_DNA"/>
</dbReference>
<evidence type="ECO:0000313" key="3">
    <source>
        <dbReference type="Proteomes" id="UP001381693"/>
    </source>
</evidence>
<accession>A0AAN8WTH5</accession>
<sequence length="147" mass="16944">MGSVFIPIDDTTRENGCLQVLTASHHMGRITHGLSGEQRAADMERVEQAKHKLDHLYLEMKAGDILFFHCNLLHGSDPNTSDKRRWVFVVAFNKKKNDPYKEHHMPRYTPMIKMPDSALMECDADEEVANTNFMKLSEDHYLRANTI</sequence>
<dbReference type="Pfam" id="PF05721">
    <property type="entry name" value="PhyH"/>
    <property type="match status" value="1"/>
</dbReference>
<comment type="cofactor">
    <cofactor evidence="1">
        <name>Fe cation</name>
        <dbReference type="ChEBI" id="CHEBI:24875"/>
    </cofactor>
</comment>
<evidence type="ECO:0008006" key="4">
    <source>
        <dbReference type="Google" id="ProtNLM"/>
    </source>
</evidence>
<keyword evidence="3" id="KW-1185">Reference proteome</keyword>
<name>A0AAN8WTH5_HALRR</name>
<dbReference type="InterPro" id="IPR008775">
    <property type="entry name" value="Phytyl_CoA_dOase-like"/>
</dbReference>
<organism evidence="2 3">
    <name type="scientific">Halocaridina rubra</name>
    <name type="common">Hawaiian red shrimp</name>
    <dbReference type="NCBI Taxonomy" id="373956"/>
    <lineage>
        <taxon>Eukaryota</taxon>
        <taxon>Metazoa</taxon>
        <taxon>Ecdysozoa</taxon>
        <taxon>Arthropoda</taxon>
        <taxon>Crustacea</taxon>
        <taxon>Multicrustacea</taxon>
        <taxon>Malacostraca</taxon>
        <taxon>Eumalacostraca</taxon>
        <taxon>Eucarida</taxon>
        <taxon>Decapoda</taxon>
        <taxon>Pleocyemata</taxon>
        <taxon>Caridea</taxon>
        <taxon>Atyoidea</taxon>
        <taxon>Atyidae</taxon>
        <taxon>Halocaridina</taxon>
    </lineage>
</organism>
<evidence type="ECO:0000256" key="1">
    <source>
        <dbReference type="ARBA" id="ARBA00001962"/>
    </source>
</evidence>
<reference evidence="2 3" key="1">
    <citation type="submission" date="2023-11" db="EMBL/GenBank/DDBJ databases">
        <title>Halocaridina rubra genome assembly.</title>
        <authorList>
            <person name="Smith C."/>
        </authorList>
    </citation>
    <scope>NUCLEOTIDE SEQUENCE [LARGE SCALE GENOMIC DNA]</scope>
    <source>
        <strain evidence="2">EP-1</strain>
        <tissue evidence="2">Whole</tissue>
    </source>
</reference>
<comment type="caution">
    <text evidence="2">The sequence shown here is derived from an EMBL/GenBank/DDBJ whole genome shotgun (WGS) entry which is preliminary data.</text>
</comment>
<dbReference type="Gene3D" id="2.60.120.620">
    <property type="entry name" value="q2cbj1_9rhob like domain"/>
    <property type="match status" value="1"/>
</dbReference>
<dbReference type="PANTHER" id="PTHR20883:SF51">
    <property type="entry name" value="PHYTANOYL-COA HYDROXYLASE"/>
    <property type="match status" value="1"/>
</dbReference>
<dbReference type="PANTHER" id="PTHR20883">
    <property type="entry name" value="PHYTANOYL-COA DIOXYGENASE DOMAIN CONTAINING 1"/>
    <property type="match status" value="1"/>
</dbReference>
<protein>
    <recommendedName>
        <fullName evidence="4">Phytanoyl-CoA dioxygenase</fullName>
    </recommendedName>
</protein>
<dbReference type="SUPFAM" id="SSF51197">
    <property type="entry name" value="Clavaminate synthase-like"/>
    <property type="match status" value="1"/>
</dbReference>
<dbReference type="Proteomes" id="UP001381693">
    <property type="component" value="Unassembled WGS sequence"/>
</dbReference>